<dbReference type="PANTHER" id="PTHR37017">
    <property type="entry name" value="AB HYDROLASE-1 DOMAIN-CONTAINING PROTEIN-RELATED"/>
    <property type="match status" value="1"/>
</dbReference>
<dbReference type="AlphaFoldDB" id="A0A1E3B0Q3"/>
<dbReference type="InterPro" id="IPR052897">
    <property type="entry name" value="Sec-Metab_Biosynth_Hydrolase"/>
</dbReference>
<name>A0A1E3B0Q3_ASPCR</name>
<evidence type="ECO:0000313" key="3">
    <source>
        <dbReference type="Proteomes" id="UP000094569"/>
    </source>
</evidence>
<evidence type="ECO:0000313" key="2">
    <source>
        <dbReference type="EMBL" id="ODM14421.1"/>
    </source>
</evidence>
<dbReference type="VEuPathDB" id="FungiDB:SI65_10156"/>
<organism evidence="2 3">
    <name type="scientific">Aspergillus cristatus</name>
    <name type="common">Chinese Fuzhuan brick tea-fermentation fungus</name>
    <name type="synonym">Eurotium cristatum</name>
    <dbReference type="NCBI Taxonomy" id="573508"/>
    <lineage>
        <taxon>Eukaryota</taxon>
        <taxon>Fungi</taxon>
        <taxon>Dikarya</taxon>
        <taxon>Ascomycota</taxon>
        <taxon>Pezizomycotina</taxon>
        <taxon>Eurotiomycetes</taxon>
        <taxon>Eurotiomycetidae</taxon>
        <taxon>Eurotiales</taxon>
        <taxon>Aspergillaceae</taxon>
        <taxon>Aspergillus</taxon>
        <taxon>Aspergillus subgen. Aspergillus</taxon>
    </lineage>
</organism>
<dbReference type="Pfam" id="PF12697">
    <property type="entry name" value="Abhydrolase_6"/>
    <property type="match status" value="1"/>
</dbReference>
<sequence>MSKPTLIFAPGAWYPPTAFDPLIVKLPDYTCHTIAFPAVQQATTQEADAARDVVIVLHSWAGLPVSSALGGLSKQARTKAGKEGGVVKLVFIAAFVPEVGESLLDAFGGQAEWMIRDIENGTVTASEPFNRFFHDVPDGHEWTKTLRPHAWAAKTSPATGAAYLEIPNSYLLCEDDRAIPLAAQEAMVERARSKGVVFETERIKAAHTPWLVPEVMEEVVGYIRRQAGEVL</sequence>
<dbReference type="Gene3D" id="3.40.50.1820">
    <property type="entry name" value="alpha/beta hydrolase"/>
    <property type="match status" value="1"/>
</dbReference>
<dbReference type="InterPro" id="IPR029058">
    <property type="entry name" value="AB_hydrolase_fold"/>
</dbReference>
<dbReference type="STRING" id="573508.A0A1E3B0Q3"/>
<dbReference type="Proteomes" id="UP000094569">
    <property type="component" value="Unassembled WGS sequence"/>
</dbReference>
<dbReference type="OrthoDB" id="408373at2759"/>
<dbReference type="InterPro" id="IPR000073">
    <property type="entry name" value="AB_hydrolase_1"/>
</dbReference>
<reference evidence="2 3" key="1">
    <citation type="journal article" date="2016" name="BMC Genomics">
        <title>Comparative genomic and transcriptomic analyses of the Fuzhuan brick tea-fermentation fungus Aspergillus cristatus.</title>
        <authorList>
            <person name="Ge Y."/>
            <person name="Wang Y."/>
            <person name="Liu Y."/>
            <person name="Tan Y."/>
            <person name="Ren X."/>
            <person name="Zhang X."/>
            <person name="Hyde K.D."/>
            <person name="Liu Y."/>
            <person name="Liu Z."/>
        </authorList>
    </citation>
    <scope>NUCLEOTIDE SEQUENCE [LARGE SCALE GENOMIC DNA]</scope>
    <source>
        <strain evidence="2 3">GZAAS20.1005</strain>
    </source>
</reference>
<dbReference type="SUPFAM" id="SSF53474">
    <property type="entry name" value="alpha/beta-Hydrolases"/>
    <property type="match status" value="1"/>
</dbReference>
<proteinExistence type="predicted"/>
<accession>A0A1E3B0Q3</accession>
<comment type="caution">
    <text evidence="2">The sequence shown here is derived from an EMBL/GenBank/DDBJ whole genome shotgun (WGS) entry which is preliminary data.</text>
</comment>
<evidence type="ECO:0000259" key="1">
    <source>
        <dbReference type="Pfam" id="PF12697"/>
    </source>
</evidence>
<gene>
    <name evidence="2" type="ORF">SI65_10156</name>
</gene>
<feature type="domain" description="AB hydrolase-1" evidence="1">
    <location>
        <begin position="6"/>
        <end position="216"/>
    </location>
</feature>
<keyword evidence="3" id="KW-1185">Reference proteome</keyword>
<dbReference type="EMBL" id="JXNT01000026">
    <property type="protein sequence ID" value="ODM14421.1"/>
    <property type="molecule type" value="Genomic_DNA"/>
</dbReference>
<protein>
    <recommendedName>
        <fullName evidence="1">AB hydrolase-1 domain-containing protein</fullName>
    </recommendedName>
</protein>
<dbReference type="PANTHER" id="PTHR37017:SF11">
    <property type="entry name" value="ESTERASE_LIPASE_THIOESTERASE DOMAIN-CONTAINING PROTEIN"/>
    <property type="match status" value="1"/>
</dbReference>